<dbReference type="Proteomes" id="UP001642464">
    <property type="component" value="Unassembled WGS sequence"/>
</dbReference>
<organism evidence="2 3">
    <name type="scientific">Durusdinium trenchii</name>
    <dbReference type="NCBI Taxonomy" id="1381693"/>
    <lineage>
        <taxon>Eukaryota</taxon>
        <taxon>Sar</taxon>
        <taxon>Alveolata</taxon>
        <taxon>Dinophyceae</taxon>
        <taxon>Suessiales</taxon>
        <taxon>Symbiodiniaceae</taxon>
        <taxon>Durusdinium</taxon>
    </lineage>
</organism>
<evidence type="ECO:0000313" key="3">
    <source>
        <dbReference type="Proteomes" id="UP001642464"/>
    </source>
</evidence>
<evidence type="ECO:0000313" key="2">
    <source>
        <dbReference type="EMBL" id="CAK9014110.1"/>
    </source>
</evidence>
<name>A0ABP0JI87_9DINO</name>
<comment type="caution">
    <text evidence="2">The sequence shown here is derived from an EMBL/GenBank/DDBJ whole genome shotgun (WGS) entry which is preliminary data.</text>
</comment>
<keyword evidence="3" id="KW-1185">Reference proteome</keyword>
<protein>
    <submittedName>
        <fullName evidence="2">Uncharacterized protein</fullName>
    </submittedName>
</protein>
<evidence type="ECO:0000256" key="1">
    <source>
        <dbReference type="SAM" id="MobiDB-lite"/>
    </source>
</evidence>
<sequence>MAVIGESCASLTPYGVGATLAQLGSGGVPNDKKPKRPIRIYGLGYTSAFERPATGQTIPPGSPGPRMASSHSAPSIRSDSESSRPPSSLSKTQLYWSGSASYRMKQETLREPQGSSVSQARLCKVRSPVREREVGRIARIMGQSSLSSVPRDTPMGVLKNPYYRRRGLVHGEV</sequence>
<proteinExistence type="predicted"/>
<accession>A0ABP0JI87</accession>
<reference evidence="2 3" key="1">
    <citation type="submission" date="2024-02" db="EMBL/GenBank/DDBJ databases">
        <authorList>
            <person name="Chen Y."/>
            <person name="Shah S."/>
            <person name="Dougan E. K."/>
            <person name="Thang M."/>
            <person name="Chan C."/>
        </authorList>
    </citation>
    <scope>NUCLEOTIDE SEQUENCE [LARGE SCALE GENOMIC DNA]</scope>
</reference>
<feature type="region of interest" description="Disordered" evidence="1">
    <location>
        <begin position="51"/>
        <end position="93"/>
    </location>
</feature>
<feature type="compositionally biased region" description="Low complexity" evidence="1">
    <location>
        <begin position="72"/>
        <end position="90"/>
    </location>
</feature>
<dbReference type="EMBL" id="CAXAMM010007407">
    <property type="protein sequence ID" value="CAK9014110.1"/>
    <property type="molecule type" value="Genomic_DNA"/>
</dbReference>
<gene>
    <name evidence="2" type="ORF">SCF082_LOCUS12206</name>
</gene>